<dbReference type="InterPro" id="IPR007110">
    <property type="entry name" value="Ig-like_dom"/>
</dbReference>
<keyword evidence="2" id="KW-1133">Transmembrane helix</keyword>
<evidence type="ECO:0000256" key="2">
    <source>
        <dbReference type="SAM" id="Phobius"/>
    </source>
</evidence>
<dbReference type="PANTHER" id="PTHR23411">
    <property type="entry name" value="TAPASIN"/>
    <property type="match status" value="1"/>
</dbReference>
<dbReference type="Gene3D" id="2.60.40.10">
    <property type="entry name" value="Immunoglobulins"/>
    <property type="match status" value="3"/>
</dbReference>
<feature type="signal peptide" evidence="3">
    <location>
        <begin position="1"/>
        <end position="17"/>
    </location>
</feature>
<dbReference type="InterPro" id="IPR003599">
    <property type="entry name" value="Ig_sub"/>
</dbReference>
<feature type="domain" description="Ig-like" evidence="4">
    <location>
        <begin position="199"/>
        <end position="286"/>
    </location>
</feature>
<evidence type="ECO:0000256" key="3">
    <source>
        <dbReference type="SAM" id="SignalP"/>
    </source>
</evidence>
<evidence type="ECO:0000313" key="6">
    <source>
        <dbReference type="Proteomes" id="UP000283210"/>
    </source>
</evidence>
<reference evidence="5 6" key="2">
    <citation type="submission" date="2019-01" db="EMBL/GenBank/DDBJ databases">
        <title>A chromosome length genome reference of the Java medaka (oryzias javanicus).</title>
        <authorList>
            <person name="Herpin A."/>
            <person name="Takehana Y."/>
            <person name="Naruse K."/>
            <person name="Ansai S."/>
            <person name="Kawaguchi M."/>
        </authorList>
    </citation>
    <scope>NUCLEOTIDE SEQUENCE [LARGE SCALE GENOMIC DNA]</scope>
    <source>
        <strain evidence="5">RS831</strain>
        <tissue evidence="5">Whole body</tissue>
    </source>
</reference>
<dbReference type="InterPro" id="IPR036179">
    <property type="entry name" value="Ig-like_dom_sf"/>
</dbReference>
<dbReference type="PROSITE" id="PS50835">
    <property type="entry name" value="IG_LIKE"/>
    <property type="match status" value="2"/>
</dbReference>
<dbReference type="InterPro" id="IPR013783">
    <property type="entry name" value="Ig-like_fold"/>
</dbReference>
<organism evidence="5 6">
    <name type="scientific">Oryzias javanicus</name>
    <name type="common">Javanese ricefish</name>
    <name type="synonym">Aplocheilus javanicus</name>
    <dbReference type="NCBI Taxonomy" id="123683"/>
    <lineage>
        <taxon>Eukaryota</taxon>
        <taxon>Metazoa</taxon>
        <taxon>Chordata</taxon>
        <taxon>Craniata</taxon>
        <taxon>Vertebrata</taxon>
        <taxon>Euteleostomi</taxon>
        <taxon>Actinopterygii</taxon>
        <taxon>Neopterygii</taxon>
        <taxon>Teleostei</taxon>
        <taxon>Neoteleostei</taxon>
        <taxon>Acanthomorphata</taxon>
        <taxon>Ovalentaria</taxon>
        <taxon>Atherinomorphae</taxon>
        <taxon>Beloniformes</taxon>
        <taxon>Adrianichthyidae</taxon>
        <taxon>Oryziinae</taxon>
        <taxon>Oryzias</taxon>
    </lineage>
</organism>
<dbReference type="SUPFAM" id="SSF48726">
    <property type="entry name" value="Immunoglobulin"/>
    <property type="match status" value="2"/>
</dbReference>
<feature type="domain" description="Ig-like" evidence="4">
    <location>
        <begin position="304"/>
        <end position="401"/>
    </location>
</feature>
<sequence>MMIEIFFFGLFITWVHADGAADVVLSCALVEEGSGLSGMGGGGLFTRTPATLVFRDVAVGPDEPLEMLSPFVPPSVPDPELLLFEASVTSPGIPNADRLLHADCNELEVMCEISRYSTKELQDGSDQAFFMVSITVEELDFSISLILETLPVEKTQSTLMQNKLNLPLSQSGTLLTKAIFVVFSNKKSLSAPLRGDVLLDCGFKQPEIPIAHQVDVEWRLQHRGKGWKVLDMKTTLDDTEGVHANVNVERKGSSMNAGQVVSEGNVSLTLSALKVADEGTYICTVSIGHFHAQQVIQLHVIQPPHVSLSEEKLILKTPQTLKCYSSKYYPLDAQIEWLFVSPTATEPELFKDQGSLTSHRQHGDGTFSLSSHLTVPPSVPPGTKVICRVSHVALGAPLDISLLVETPKIDSYWWFLGFLIVTVIFFYQVIK</sequence>
<protein>
    <recommendedName>
        <fullName evidence="4">Ig-like domain-containing protein</fullName>
    </recommendedName>
</protein>
<dbReference type="InterPro" id="IPR013106">
    <property type="entry name" value="Ig_V-set"/>
</dbReference>
<dbReference type="Proteomes" id="UP000283210">
    <property type="component" value="Chromosome 16"/>
</dbReference>
<feature type="chain" id="PRO_5019319700" description="Ig-like domain-containing protein" evidence="3">
    <location>
        <begin position="18"/>
        <end position="431"/>
    </location>
</feature>
<keyword evidence="2" id="KW-0812">Transmembrane</keyword>
<dbReference type="SMART" id="SM00409">
    <property type="entry name" value="IG"/>
    <property type="match status" value="1"/>
</dbReference>
<dbReference type="OrthoDB" id="9948439at2759"/>
<keyword evidence="6" id="KW-1185">Reference proteome</keyword>
<reference evidence="5 6" key="1">
    <citation type="submission" date="2018-11" db="EMBL/GenBank/DDBJ databases">
        <authorList>
            <person name="Lopez-Roques C."/>
            <person name="Donnadieu C."/>
            <person name="Bouchez O."/>
            <person name="Klopp C."/>
            <person name="Cabau C."/>
            <person name="Zahm M."/>
        </authorList>
    </citation>
    <scope>NUCLEOTIDE SEQUENCE [LARGE SCALE GENOMIC DNA]</scope>
    <source>
        <strain evidence="5">RS831</strain>
        <tissue evidence="5">Whole body</tissue>
    </source>
</reference>
<gene>
    <name evidence="5" type="ORF">OJAV_G00161220</name>
</gene>
<dbReference type="OMA" id="YPLDAQM"/>
<feature type="transmembrane region" description="Helical" evidence="2">
    <location>
        <begin position="412"/>
        <end position="430"/>
    </location>
</feature>
<dbReference type="CDD" id="cd05771">
    <property type="entry name" value="IgC1_Tapasin_R"/>
    <property type="match status" value="1"/>
</dbReference>
<evidence type="ECO:0000256" key="1">
    <source>
        <dbReference type="ARBA" id="ARBA00023319"/>
    </source>
</evidence>
<dbReference type="InterPro" id="IPR003597">
    <property type="entry name" value="Ig_C1-set"/>
</dbReference>
<keyword evidence="3" id="KW-0732">Signal</keyword>
<keyword evidence="1" id="KW-0393">Immunoglobulin domain</keyword>
<name>A0A437CJQ2_ORYJA</name>
<keyword evidence="2" id="KW-0472">Membrane</keyword>
<dbReference type="AlphaFoldDB" id="A0A437CJQ2"/>
<evidence type="ECO:0000313" key="5">
    <source>
        <dbReference type="EMBL" id="RVE62783.1"/>
    </source>
</evidence>
<proteinExistence type="predicted"/>
<dbReference type="SMART" id="SM00407">
    <property type="entry name" value="IGc1"/>
    <property type="match status" value="1"/>
</dbReference>
<evidence type="ECO:0000259" key="4">
    <source>
        <dbReference type="PROSITE" id="PS50835"/>
    </source>
</evidence>
<dbReference type="Pfam" id="PF07686">
    <property type="entry name" value="V-set"/>
    <property type="match status" value="1"/>
</dbReference>
<dbReference type="InterPro" id="IPR050380">
    <property type="entry name" value="Immune_Resp_Modulators"/>
</dbReference>
<dbReference type="Pfam" id="PF07654">
    <property type="entry name" value="C1-set"/>
    <property type="match status" value="1"/>
</dbReference>
<dbReference type="EMBL" id="CM012452">
    <property type="protein sequence ID" value="RVE62783.1"/>
    <property type="molecule type" value="Genomic_DNA"/>
</dbReference>
<accession>A0A437CJQ2</accession>